<dbReference type="InterPro" id="IPR040618">
    <property type="entry name" value="Pre-Nudix"/>
</dbReference>
<dbReference type="Pfam" id="PF00293">
    <property type="entry name" value="NUDIX"/>
    <property type="match status" value="1"/>
</dbReference>
<protein>
    <submittedName>
        <fullName evidence="4">Nucleoside diphosphate-linked moiety X motif 6</fullName>
    </submittedName>
</protein>
<organism evidence="4 5">
    <name type="scientific">Fasciola hepatica</name>
    <name type="common">Liver fluke</name>
    <dbReference type="NCBI Taxonomy" id="6192"/>
    <lineage>
        <taxon>Eukaryota</taxon>
        <taxon>Metazoa</taxon>
        <taxon>Spiralia</taxon>
        <taxon>Lophotrochozoa</taxon>
        <taxon>Platyhelminthes</taxon>
        <taxon>Trematoda</taxon>
        <taxon>Digenea</taxon>
        <taxon>Plagiorchiida</taxon>
        <taxon>Echinostomata</taxon>
        <taxon>Echinostomatoidea</taxon>
        <taxon>Fasciolidae</taxon>
        <taxon>Fasciola</taxon>
    </lineage>
</organism>
<dbReference type="Gene3D" id="3.90.79.10">
    <property type="entry name" value="Nucleoside Triphosphate Pyrophosphohydrolase"/>
    <property type="match status" value="1"/>
</dbReference>
<gene>
    <name evidence="4" type="ORF">D915_001002</name>
</gene>
<dbReference type="GO" id="GO:0051287">
    <property type="term" value="F:NAD binding"/>
    <property type="evidence" value="ECO:0007669"/>
    <property type="project" value="TreeGrafter"/>
</dbReference>
<accession>A0A4E0RQQ7</accession>
<dbReference type="PRINTS" id="PR01356">
    <property type="entry name" value="GFGPROTEIN"/>
</dbReference>
<keyword evidence="5" id="KW-1185">Reference proteome</keyword>
<dbReference type="InterPro" id="IPR000086">
    <property type="entry name" value="NUDIX_hydrolase_dom"/>
</dbReference>
<comment type="caution">
    <text evidence="4">The sequence shown here is derived from an EMBL/GenBank/DDBJ whole genome shotgun (WGS) entry which is preliminary data.</text>
</comment>
<name>A0A4E0RQQ7_FASHE</name>
<reference evidence="4" key="1">
    <citation type="submission" date="2019-03" db="EMBL/GenBank/DDBJ databases">
        <title>Improved annotation for the trematode Fasciola hepatica.</title>
        <authorList>
            <person name="Choi Y.-J."/>
            <person name="Martin J."/>
            <person name="Mitreva M."/>
        </authorList>
    </citation>
    <scope>NUCLEOTIDE SEQUENCE [LARGE SCALE GENOMIC DNA]</scope>
</reference>
<dbReference type="InterPro" id="IPR015797">
    <property type="entry name" value="NUDIX_hydrolase-like_dom_sf"/>
</dbReference>
<dbReference type="Pfam" id="PF18290">
    <property type="entry name" value="Nudix_hydro"/>
    <property type="match status" value="1"/>
</dbReference>
<sequence length="333" mass="37763">MLSNKVIMNRVRCMPHSILHKLPGLFLLSNKRNVCSSYLDGIGMRDKYGGMRINLSEGNISTREFIDHVTNACNCRPPPFPAIWVTVPSDKFSIVPSLCLDPPEGPGLQFHHVAGKSATLTRWLDDGPSKIPEYATHQLGVAGVLTNPEQTHILMVRERPGSRFPGWKFPTGLTHLGENIEEAVLREVYEECHVSAVFAGVIAFRQQHRHPSYFDRSDLLIICRLNLPSGTTDLPKIRPCQKELSDSKWMLLSELKSAQVHSVLENHNLRRIADAKEEIHITTITKKVVDLINHESIHPYVEFRSEHLQSILRDCWYDLFLPYIREGPGKDAP</sequence>
<dbReference type="Gene3D" id="3.40.630.30">
    <property type="match status" value="1"/>
</dbReference>
<evidence type="ECO:0000313" key="5">
    <source>
        <dbReference type="Proteomes" id="UP000230066"/>
    </source>
</evidence>
<keyword evidence="2" id="KW-0378">Hydrolase</keyword>
<dbReference type="PANTHER" id="PTHR13994:SF46">
    <property type="entry name" value="NUCLEOSIDE DIPHOSPHATE-LINKED MOIETY X MOTIF 6"/>
    <property type="match status" value="1"/>
</dbReference>
<dbReference type="GO" id="GO:0035529">
    <property type="term" value="F:NADH pyrophosphatase activity"/>
    <property type="evidence" value="ECO:0007669"/>
    <property type="project" value="TreeGrafter"/>
</dbReference>
<evidence type="ECO:0000256" key="1">
    <source>
        <dbReference type="ARBA" id="ARBA00005582"/>
    </source>
</evidence>
<dbReference type="PANTHER" id="PTHR13994">
    <property type="entry name" value="NUDIX HYDROLASE RELATED"/>
    <property type="match status" value="1"/>
</dbReference>
<dbReference type="InterPro" id="IPR003293">
    <property type="entry name" value="Nudix_hydrolase6-like"/>
</dbReference>
<proteinExistence type="inferred from homology"/>
<feature type="domain" description="Nudix hydrolase" evidence="3">
    <location>
        <begin position="136"/>
        <end position="273"/>
    </location>
</feature>
<dbReference type="PROSITE" id="PS51462">
    <property type="entry name" value="NUDIX"/>
    <property type="match status" value="1"/>
</dbReference>
<comment type="similarity">
    <text evidence="1">Belongs to the Nudix hydrolase family.</text>
</comment>
<dbReference type="EMBL" id="JXXN02000221">
    <property type="protein sequence ID" value="THD28164.1"/>
    <property type="molecule type" value="Genomic_DNA"/>
</dbReference>
<evidence type="ECO:0000256" key="2">
    <source>
        <dbReference type="ARBA" id="ARBA00022801"/>
    </source>
</evidence>
<dbReference type="SUPFAM" id="SSF55811">
    <property type="entry name" value="Nudix"/>
    <property type="match status" value="1"/>
</dbReference>
<dbReference type="AlphaFoldDB" id="A0A4E0RQQ7"/>
<evidence type="ECO:0000259" key="3">
    <source>
        <dbReference type="PROSITE" id="PS51462"/>
    </source>
</evidence>
<dbReference type="GO" id="GO:0047631">
    <property type="term" value="F:ADP-ribose diphosphatase activity"/>
    <property type="evidence" value="ECO:0007669"/>
    <property type="project" value="TreeGrafter"/>
</dbReference>
<evidence type="ECO:0000313" key="4">
    <source>
        <dbReference type="EMBL" id="THD28164.1"/>
    </source>
</evidence>
<dbReference type="Proteomes" id="UP000230066">
    <property type="component" value="Unassembled WGS sequence"/>
</dbReference>